<proteinExistence type="inferred from homology"/>
<evidence type="ECO:0000256" key="4">
    <source>
        <dbReference type="ARBA" id="ARBA00023002"/>
    </source>
</evidence>
<feature type="binding site" description="axial binding residue" evidence="6">
    <location>
        <position position="330"/>
    </location>
    <ligand>
        <name>heme</name>
        <dbReference type="ChEBI" id="CHEBI:30413"/>
    </ligand>
    <ligandPart>
        <name>Fe</name>
        <dbReference type="ChEBI" id="CHEBI:18248"/>
    </ligandPart>
</feature>
<name>A0A9P4S8I1_9PEZI</name>
<dbReference type="AlphaFoldDB" id="A0A9P4S8I1"/>
<keyword evidence="3 6" id="KW-0479">Metal-binding</keyword>
<protein>
    <submittedName>
        <fullName evidence="7">Cytochrome P450</fullName>
    </submittedName>
</protein>
<evidence type="ECO:0000256" key="1">
    <source>
        <dbReference type="ARBA" id="ARBA00001971"/>
    </source>
</evidence>
<keyword evidence="5 6" id="KW-0408">Iron</keyword>
<dbReference type="PANTHER" id="PTHR46300">
    <property type="entry name" value="P450, PUTATIVE (EUROFUNG)-RELATED-RELATED"/>
    <property type="match status" value="1"/>
</dbReference>
<dbReference type="Gene3D" id="1.10.630.10">
    <property type="entry name" value="Cytochrome P450"/>
    <property type="match status" value="2"/>
</dbReference>
<comment type="cofactor">
    <cofactor evidence="1 6">
        <name>heme</name>
        <dbReference type="ChEBI" id="CHEBI:30413"/>
    </cofactor>
</comment>
<evidence type="ECO:0000256" key="6">
    <source>
        <dbReference type="PIRSR" id="PIRSR602403-1"/>
    </source>
</evidence>
<dbReference type="Pfam" id="PF00067">
    <property type="entry name" value="p450"/>
    <property type="match status" value="1"/>
</dbReference>
<evidence type="ECO:0000256" key="2">
    <source>
        <dbReference type="ARBA" id="ARBA00010617"/>
    </source>
</evidence>
<dbReference type="PANTHER" id="PTHR46300:SF8">
    <property type="entry name" value="CYTOCHROME P450 2E1"/>
    <property type="match status" value="1"/>
</dbReference>
<dbReference type="InterPro" id="IPR036396">
    <property type="entry name" value="Cyt_P450_sf"/>
</dbReference>
<dbReference type="Proteomes" id="UP000799429">
    <property type="component" value="Unassembled WGS sequence"/>
</dbReference>
<dbReference type="GO" id="GO:0004497">
    <property type="term" value="F:monooxygenase activity"/>
    <property type="evidence" value="ECO:0007669"/>
    <property type="project" value="InterPro"/>
</dbReference>
<accession>A0A9P4S8I1</accession>
<keyword evidence="4" id="KW-0560">Oxidoreductase</keyword>
<keyword evidence="6" id="KW-0349">Heme</keyword>
<dbReference type="GO" id="GO:0005506">
    <property type="term" value="F:iron ion binding"/>
    <property type="evidence" value="ECO:0007669"/>
    <property type="project" value="InterPro"/>
</dbReference>
<organism evidence="7 8">
    <name type="scientific">Patellaria atrata CBS 101060</name>
    <dbReference type="NCBI Taxonomy" id="1346257"/>
    <lineage>
        <taxon>Eukaryota</taxon>
        <taxon>Fungi</taxon>
        <taxon>Dikarya</taxon>
        <taxon>Ascomycota</taxon>
        <taxon>Pezizomycotina</taxon>
        <taxon>Dothideomycetes</taxon>
        <taxon>Dothideomycetes incertae sedis</taxon>
        <taxon>Patellariales</taxon>
        <taxon>Patellariaceae</taxon>
        <taxon>Patellaria</taxon>
    </lineage>
</organism>
<sequence length="478" mass="53890">MSGFFYRMRLPGPKGIPIIGSVYEVPRNRSWLKFAKWGQKYGPIYRVNLAGINHVWITTDDIAIDLPHIPALIADNRTSAQYLPLLSKNKLEALRMLVELMDDPSQYNHTLESFIARVTCRLAWGHAGASDELKQRARELLISVSLRGHLGNKLPNEDRNRSSNFSWMSLFLDRRHSWEFQYDLEGAYAVGMHGIAGALTIAAPIQTFSLIQEEFDRVCGDRPPRQSDKPSLPALRAMIREVFRWRPPVPSGIPHYLTEDDECNGYHIPSGSVVHPLEWSISRDPTLFPDPETFNPLRWLLPEYPTYRGPLTQFPTILNCTQFGYGKRTCQGQTVTEADLLVSIGSLAWLFSFAKKNSGVSDRVGNAINNDNNNGLFPGVLGVDVESGTGIPDTHTGPDFEEEADGHDNAKTVDPFQNLTYSDSFPQFSPSPNYVKARGEVVRKLFAEKQREGAFEKAWEFWGKDKGQGMEFGWGKLL</sequence>
<dbReference type="PRINTS" id="PR00465">
    <property type="entry name" value="EP450IV"/>
</dbReference>
<comment type="similarity">
    <text evidence="2">Belongs to the cytochrome P450 family.</text>
</comment>
<comment type="caution">
    <text evidence="7">The sequence shown here is derived from an EMBL/GenBank/DDBJ whole genome shotgun (WGS) entry which is preliminary data.</text>
</comment>
<evidence type="ECO:0000256" key="3">
    <source>
        <dbReference type="ARBA" id="ARBA00022723"/>
    </source>
</evidence>
<evidence type="ECO:0000313" key="8">
    <source>
        <dbReference type="Proteomes" id="UP000799429"/>
    </source>
</evidence>
<dbReference type="InterPro" id="IPR050364">
    <property type="entry name" value="Cytochrome_P450_fung"/>
</dbReference>
<keyword evidence="8" id="KW-1185">Reference proteome</keyword>
<dbReference type="InterPro" id="IPR002403">
    <property type="entry name" value="Cyt_P450_E_grp-IV"/>
</dbReference>
<reference evidence="7" key="1">
    <citation type="journal article" date="2020" name="Stud. Mycol.">
        <title>101 Dothideomycetes genomes: a test case for predicting lifestyles and emergence of pathogens.</title>
        <authorList>
            <person name="Haridas S."/>
            <person name="Albert R."/>
            <person name="Binder M."/>
            <person name="Bloem J."/>
            <person name="Labutti K."/>
            <person name="Salamov A."/>
            <person name="Andreopoulos B."/>
            <person name="Baker S."/>
            <person name="Barry K."/>
            <person name="Bills G."/>
            <person name="Bluhm B."/>
            <person name="Cannon C."/>
            <person name="Castanera R."/>
            <person name="Culley D."/>
            <person name="Daum C."/>
            <person name="Ezra D."/>
            <person name="Gonzalez J."/>
            <person name="Henrissat B."/>
            <person name="Kuo A."/>
            <person name="Liang C."/>
            <person name="Lipzen A."/>
            <person name="Lutzoni F."/>
            <person name="Magnuson J."/>
            <person name="Mondo S."/>
            <person name="Nolan M."/>
            <person name="Ohm R."/>
            <person name="Pangilinan J."/>
            <person name="Park H.-J."/>
            <person name="Ramirez L."/>
            <person name="Alfaro M."/>
            <person name="Sun H."/>
            <person name="Tritt A."/>
            <person name="Yoshinaga Y."/>
            <person name="Zwiers L.-H."/>
            <person name="Turgeon B."/>
            <person name="Goodwin S."/>
            <person name="Spatafora J."/>
            <person name="Crous P."/>
            <person name="Grigoriev I."/>
        </authorList>
    </citation>
    <scope>NUCLEOTIDE SEQUENCE</scope>
    <source>
        <strain evidence="7">CBS 101060</strain>
    </source>
</reference>
<evidence type="ECO:0000313" key="7">
    <source>
        <dbReference type="EMBL" id="KAF2838015.1"/>
    </source>
</evidence>
<dbReference type="InterPro" id="IPR001128">
    <property type="entry name" value="Cyt_P450"/>
</dbReference>
<evidence type="ECO:0000256" key="5">
    <source>
        <dbReference type="ARBA" id="ARBA00023004"/>
    </source>
</evidence>
<dbReference type="GO" id="GO:0020037">
    <property type="term" value="F:heme binding"/>
    <property type="evidence" value="ECO:0007669"/>
    <property type="project" value="InterPro"/>
</dbReference>
<dbReference type="OrthoDB" id="1103324at2759"/>
<dbReference type="SUPFAM" id="SSF48264">
    <property type="entry name" value="Cytochrome P450"/>
    <property type="match status" value="1"/>
</dbReference>
<gene>
    <name evidence="7" type="ORF">M501DRAFT_1006491</name>
</gene>
<dbReference type="EMBL" id="MU006098">
    <property type="protein sequence ID" value="KAF2838015.1"/>
    <property type="molecule type" value="Genomic_DNA"/>
</dbReference>
<dbReference type="GO" id="GO:0016705">
    <property type="term" value="F:oxidoreductase activity, acting on paired donors, with incorporation or reduction of molecular oxygen"/>
    <property type="evidence" value="ECO:0007669"/>
    <property type="project" value="InterPro"/>
</dbReference>